<name>F4W7B0_ACREC</name>
<evidence type="ECO:0000313" key="3">
    <source>
        <dbReference type="Proteomes" id="UP000007755"/>
    </source>
</evidence>
<keyword evidence="3" id="KW-1185">Reference proteome</keyword>
<sequence length="113" mass="11615">MAKFRKLGLTRAGTAGNSEPARPIPVGSLAAAQQSSCDARPREQTLGSGSELTSGTPPPPPTPLLVLSTSSFFSLQLFLLPLPTLERRFVASAVCLAGIVSGSTNSVSAALTY</sequence>
<accession>F4W7B0</accession>
<evidence type="ECO:0000256" key="1">
    <source>
        <dbReference type="SAM" id="MobiDB-lite"/>
    </source>
</evidence>
<dbReference type="AlphaFoldDB" id="F4W7B0"/>
<dbReference type="Proteomes" id="UP000007755">
    <property type="component" value="Unassembled WGS sequence"/>
</dbReference>
<dbReference type="EMBL" id="GL887844">
    <property type="protein sequence ID" value="EGI69783.1"/>
    <property type="molecule type" value="Genomic_DNA"/>
</dbReference>
<dbReference type="InParanoid" id="F4W7B0"/>
<feature type="compositionally biased region" description="Low complexity" evidence="1">
    <location>
        <begin position="45"/>
        <end position="55"/>
    </location>
</feature>
<proteinExistence type="predicted"/>
<evidence type="ECO:0000313" key="2">
    <source>
        <dbReference type="EMBL" id="EGI69783.1"/>
    </source>
</evidence>
<protein>
    <submittedName>
        <fullName evidence="2">Uncharacterized protein</fullName>
    </submittedName>
</protein>
<reference evidence="2" key="1">
    <citation type="submission" date="2011-02" db="EMBL/GenBank/DDBJ databases">
        <title>The genome of the leaf-cutting ant Acromyrmex echinatior suggests key adaptations to social evolution and fungus farming.</title>
        <authorList>
            <person name="Nygaard S."/>
            <person name="Zhang G."/>
        </authorList>
    </citation>
    <scope>NUCLEOTIDE SEQUENCE</scope>
</reference>
<gene>
    <name evidence="2" type="ORF">G5I_01324</name>
</gene>
<organism evidence="3">
    <name type="scientific">Acromyrmex echinatior</name>
    <name type="common">Panamanian leafcutter ant</name>
    <name type="synonym">Acromyrmex octospinosus echinatior</name>
    <dbReference type="NCBI Taxonomy" id="103372"/>
    <lineage>
        <taxon>Eukaryota</taxon>
        <taxon>Metazoa</taxon>
        <taxon>Ecdysozoa</taxon>
        <taxon>Arthropoda</taxon>
        <taxon>Hexapoda</taxon>
        <taxon>Insecta</taxon>
        <taxon>Pterygota</taxon>
        <taxon>Neoptera</taxon>
        <taxon>Endopterygota</taxon>
        <taxon>Hymenoptera</taxon>
        <taxon>Apocrita</taxon>
        <taxon>Aculeata</taxon>
        <taxon>Formicoidea</taxon>
        <taxon>Formicidae</taxon>
        <taxon>Myrmicinae</taxon>
        <taxon>Acromyrmex</taxon>
    </lineage>
</organism>
<feature type="region of interest" description="Disordered" evidence="1">
    <location>
        <begin position="1"/>
        <end position="63"/>
    </location>
</feature>